<keyword evidence="3" id="KW-1185">Reference proteome</keyword>
<protein>
    <recommendedName>
        <fullName evidence="4">DUF3221 domain-containing protein</fullName>
    </recommendedName>
</protein>
<dbReference type="RefSeq" id="WP_377495025.1">
    <property type="nucleotide sequence ID" value="NZ_JBHMDO010000023.1"/>
</dbReference>
<evidence type="ECO:0000313" key="3">
    <source>
        <dbReference type="Proteomes" id="UP001589747"/>
    </source>
</evidence>
<dbReference type="Proteomes" id="UP001589747">
    <property type="component" value="Unassembled WGS sequence"/>
</dbReference>
<dbReference type="PROSITE" id="PS51257">
    <property type="entry name" value="PROKAR_LIPOPROTEIN"/>
    <property type="match status" value="1"/>
</dbReference>
<proteinExistence type="predicted"/>
<feature type="signal peptide" evidence="1">
    <location>
        <begin position="1"/>
        <end position="24"/>
    </location>
</feature>
<comment type="caution">
    <text evidence="2">The sequence shown here is derived from an EMBL/GenBank/DDBJ whole genome shotgun (WGS) entry which is preliminary data.</text>
</comment>
<evidence type="ECO:0000313" key="2">
    <source>
        <dbReference type="EMBL" id="MFB9327082.1"/>
    </source>
</evidence>
<reference evidence="2 3" key="1">
    <citation type="submission" date="2024-09" db="EMBL/GenBank/DDBJ databases">
        <authorList>
            <person name="Sun Q."/>
            <person name="Mori K."/>
        </authorList>
    </citation>
    <scope>NUCLEOTIDE SEQUENCE [LARGE SCALE GENOMIC DNA]</scope>
    <source>
        <strain evidence="2 3">TISTR 2452</strain>
    </source>
</reference>
<gene>
    <name evidence="2" type="ORF">ACFFSY_14225</name>
</gene>
<evidence type="ECO:0000256" key="1">
    <source>
        <dbReference type="SAM" id="SignalP"/>
    </source>
</evidence>
<feature type="chain" id="PRO_5045296799" description="DUF3221 domain-containing protein" evidence="1">
    <location>
        <begin position="25"/>
        <end position="116"/>
    </location>
</feature>
<organism evidence="2 3">
    <name type="scientific">Paenibacillus aurantiacus</name>
    <dbReference type="NCBI Taxonomy" id="1936118"/>
    <lineage>
        <taxon>Bacteria</taxon>
        <taxon>Bacillati</taxon>
        <taxon>Bacillota</taxon>
        <taxon>Bacilli</taxon>
        <taxon>Bacillales</taxon>
        <taxon>Paenibacillaceae</taxon>
        <taxon>Paenibacillus</taxon>
    </lineage>
</organism>
<sequence length="116" mass="13104">MKKRIILSLFLVLFIGLLSSCTDSDNAEVTDEQSLKIVIFQGLNYMVTDEEVKDESIEQKVGEVKSYSNKSGQHYVVDAFSNTYQIGTELYKIKEQDVKSAIAVKTEGIYLKAVKR</sequence>
<dbReference type="EMBL" id="JBHMDO010000023">
    <property type="protein sequence ID" value="MFB9327082.1"/>
    <property type="molecule type" value="Genomic_DNA"/>
</dbReference>
<evidence type="ECO:0008006" key="4">
    <source>
        <dbReference type="Google" id="ProtNLM"/>
    </source>
</evidence>
<name>A0ABV5KSJ7_9BACL</name>
<keyword evidence="1" id="KW-0732">Signal</keyword>
<accession>A0ABV5KSJ7</accession>